<comment type="caution">
    <text evidence="5">The sequence shown here is derived from an EMBL/GenBank/DDBJ whole genome shotgun (WGS) entry which is preliminary data.</text>
</comment>
<dbReference type="Pfam" id="PF13976">
    <property type="entry name" value="gag_pre-integrs"/>
    <property type="match status" value="1"/>
</dbReference>
<sequence length="1532" mass="173754">MYDNYRITGNANAYRKSGSPHRERKEKMTKQSALPPVKSPKPKEKSEKDTSPAALSVSNGAFRHVTGQRNILFDYVVRAEGFVKLVDKRRLPIIGYGSMTNGEHVIKNTFILGSNIEDEDGNVILRARRNGHLYTTMFYAVPQQMETVVFLAKATKEESWLWHQRLSHQNFRDMNKLVSKHLVNGLPETRLSKDTLCSACEKGKMKKSSHPPKMETNCHHPLDMLHMDMRGPMRVESLAHKKYMLVLVDEYSRYTWLEFLRAKSDAADLIIAFIKRIQILLGRQVKKLRSDNGTEFRNVKLQSFLEEVGISHNFSAVRTPQQNGVVERKNRTLVEAARSMIAHSGVPPSLWAEAVSTACYTQNRTLIVKRTGKTTYEMVNKRKPNIKFFRVFGCVCYLLNNRDDLGKFDAKSDESIFIGYSLNSATYRVYNKRTRSIFESRYVDFSETEMYSDASTSTASLVFPELHTVSPPSTTVPTDSFGFDFVDLAEFDLTTLVGPIIVPAPSDHSIPSSTSISTDAFVNESTSCSTAAGETSSGTVEPVSVLNPIIETESSSNTVNEETILSPSQLSSTQPSPETAVEAVREQTVSTVLAPIPEVVPPPSPSRTYAEVFEPTKTQDALSDPDWVRAMQDELAEFERNRVWRLVERPRKIRIIDLRWIFRNKKDENDLIIRNKARLVAKGYRQQEGIDYDETFAPVARIEAIRIFLAYAAHKNMKVFQMDVKCAFLNGELQEVVYVEQPEGFVDPKYPEHVYVLDKALYGLKQAPRAWYETLTIYLLGSGYKKGIVDPTLFLQRSGNHLTVVQIYVDDIIFASTNPESCIEFEQTMKSRFQMSMMGELTFFLGLQVLQTPQGIFINQSKYTHDILKRFDFTRPKSAPTPMSTSFQLDADLSGNPVDQKVYRAIIGSLLYLTASRPDIMFATCVCARFQCDPRESHLGAVKRILKYLKGTPNFGLWYPKDSGFELTAFTDSDHAGCKLNRKSTSGACQFLGDKLVSWSSRKQNCVSLSTAEAEYVAAACCCSQVLWMKIQLADYGYTMHRIPIYCDSSSAIQIAANPVQHSRTKNIDIRYHFIKDHVEKGNVELFFVESERQIADLFTKAFDDKRHYYLLSCRTEVRLLNTSVQDPLFKYKTSDHCVRTGDKSDLGNFQFSLSTIKNTKNDPNDPSLPGFPECSLSIRSTIRLHLYDPDMANQREHPSSPLDPEADRALIAPTDIVPILQNNEYVNLSSVRVQHTIVREILRAHPISYAMTATAEVPAIYLQQFWKTAVLDHRFGVFSIIGRVDQTELVISMEDIRRILRLPAATDGSHQEFDQLVSGPILFSEILALGVTEEVKGVSQITTSHLPPIWAQLFKLMNMCLSSKTKGIDKATTSFWHIYHSVAYGRRIDIASQLWLDMTKDLTTRERTRHHSIPWLRFYGFIIRDHMDRNQEIRRRSGHPVIEPKKISWVAKRDYTTGQYEMPIPPHVLDTLDQRAPSVVRYRIRLGLGAAPMDRPEPEGPAQGAQPVPSSPRALRPRRRGPTGGPLARVE</sequence>
<dbReference type="InterPro" id="IPR013103">
    <property type="entry name" value="RVT_2"/>
</dbReference>
<feature type="region of interest" description="Disordered" evidence="3">
    <location>
        <begin position="1492"/>
        <end position="1532"/>
    </location>
</feature>
<feature type="compositionally biased region" description="Basic and acidic residues" evidence="3">
    <location>
        <begin position="41"/>
        <end position="50"/>
    </location>
</feature>
<organism evidence="5 6">
    <name type="scientific">Centaurea solstitialis</name>
    <name type="common">yellow star-thistle</name>
    <dbReference type="NCBI Taxonomy" id="347529"/>
    <lineage>
        <taxon>Eukaryota</taxon>
        <taxon>Viridiplantae</taxon>
        <taxon>Streptophyta</taxon>
        <taxon>Embryophyta</taxon>
        <taxon>Tracheophyta</taxon>
        <taxon>Spermatophyta</taxon>
        <taxon>Magnoliopsida</taxon>
        <taxon>eudicotyledons</taxon>
        <taxon>Gunneridae</taxon>
        <taxon>Pentapetalae</taxon>
        <taxon>asterids</taxon>
        <taxon>campanulids</taxon>
        <taxon>Asterales</taxon>
        <taxon>Asteraceae</taxon>
        <taxon>Carduoideae</taxon>
        <taxon>Cardueae</taxon>
        <taxon>Centaureinae</taxon>
        <taxon>Centaurea</taxon>
    </lineage>
</organism>
<dbReference type="Pfam" id="PF00665">
    <property type="entry name" value="rve"/>
    <property type="match status" value="1"/>
</dbReference>
<dbReference type="InterPro" id="IPR001584">
    <property type="entry name" value="Integrase_cat-core"/>
</dbReference>
<feature type="region of interest" description="Disordered" evidence="3">
    <location>
        <begin position="1"/>
        <end position="55"/>
    </location>
</feature>
<gene>
    <name evidence="5" type="ORF">OSB04_025329</name>
</gene>
<keyword evidence="2" id="KW-0378">Hydrolase</keyword>
<dbReference type="PANTHER" id="PTHR42648">
    <property type="entry name" value="TRANSPOSASE, PUTATIVE-RELATED"/>
    <property type="match status" value="1"/>
</dbReference>
<dbReference type="GO" id="GO:0003676">
    <property type="term" value="F:nucleic acid binding"/>
    <property type="evidence" value="ECO:0007669"/>
    <property type="project" value="InterPro"/>
</dbReference>
<evidence type="ECO:0000313" key="6">
    <source>
        <dbReference type="Proteomes" id="UP001172457"/>
    </source>
</evidence>
<dbReference type="CDD" id="cd09272">
    <property type="entry name" value="RNase_HI_RT_Ty1"/>
    <property type="match status" value="1"/>
</dbReference>
<dbReference type="GO" id="GO:0046872">
    <property type="term" value="F:metal ion binding"/>
    <property type="evidence" value="ECO:0007669"/>
    <property type="project" value="UniProtKB-KW"/>
</dbReference>
<dbReference type="Pfam" id="PF25597">
    <property type="entry name" value="SH3_retrovirus"/>
    <property type="match status" value="1"/>
</dbReference>
<dbReference type="EMBL" id="JARYMX010000006">
    <property type="protein sequence ID" value="KAJ9545622.1"/>
    <property type="molecule type" value="Genomic_DNA"/>
</dbReference>
<keyword evidence="6" id="KW-1185">Reference proteome</keyword>
<dbReference type="InterPro" id="IPR012337">
    <property type="entry name" value="RNaseH-like_sf"/>
</dbReference>
<dbReference type="InterPro" id="IPR057670">
    <property type="entry name" value="SH3_retrovirus"/>
</dbReference>
<evidence type="ECO:0000313" key="5">
    <source>
        <dbReference type="EMBL" id="KAJ9545622.1"/>
    </source>
</evidence>
<reference evidence="5" key="1">
    <citation type="submission" date="2023-03" db="EMBL/GenBank/DDBJ databases">
        <title>Chromosome-scale reference genome and RAD-based genetic map of yellow starthistle (Centaurea solstitialis) reveal putative structural variation and QTLs associated with invader traits.</title>
        <authorList>
            <person name="Reatini B."/>
            <person name="Cang F.A."/>
            <person name="Jiang Q."/>
            <person name="Mckibben M.T.W."/>
            <person name="Barker M.S."/>
            <person name="Rieseberg L.H."/>
            <person name="Dlugosch K.M."/>
        </authorList>
    </citation>
    <scope>NUCLEOTIDE SEQUENCE</scope>
    <source>
        <strain evidence="5">CAN-66</strain>
        <tissue evidence="5">Leaf</tissue>
    </source>
</reference>
<dbReference type="InterPro" id="IPR036397">
    <property type="entry name" value="RNaseH_sf"/>
</dbReference>
<name>A0AA38T6D1_9ASTR</name>
<accession>A0AA38T6D1</accession>
<feature type="compositionally biased region" description="Basic and acidic residues" evidence="3">
    <location>
        <begin position="20"/>
        <end position="29"/>
    </location>
</feature>
<keyword evidence="1" id="KW-0479">Metal-binding</keyword>
<dbReference type="GO" id="GO:0016787">
    <property type="term" value="F:hydrolase activity"/>
    <property type="evidence" value="ECO:0007669"/>
    <property type="project" value="UniProtKB-KW"/>
</dbReference>
<dbReference type="GO" id="GO:0015074">
    <property type="term" value="P:DNA integration"/>
    <property type="evidence" value="ECO:0007669"/>
    <property type="project" value="InterPro"/>
</dbReference>
<dbReference type="PROSITE" id="PS50994">
    <property type="entry name" value="INTEGRASE"/>
    <property type="match status" value="1"/>
</dbReference>
<feature type="region of interest" description="Disordered" evidence="3">
    <location>
        <begin position="553"/>
        <end position="575"/>
    </location>
</feature>
<dbReference type="SUPFAM" id="SSF56672">
    <property type="entry name" value="DNA/RNA polymerases"/>
    <property type="match status" value="1"/>
</dbReference>
<dbReference type="Pfam" id="PF07727">
    <property type="entry name" value="RVT_2"/>
    <property type="match status" value="1"/>
</dbReference>
<evidence type="ECO:0000256" key="1">
    <source>
        <dbReference type="ARBA" id="ARBA00022723"/>
    </source>
</evidence>
<feature type="domain" description="Integrase catalytic" evidence="4">
    <location>
        <begin position="217"/>
        <end position="383"/>
    </location>
</feature>
<evidence type="ECO:0000256" key="2">
    <source>
        <dbReference type="ARBA" id="ARBA00022801"/>
    </source>
</evidence>
<protein>
    <recommendedName>
        <fullName evidence="4">Integrase catalytic domain-containing protein</fullName>
    </recommendedName>
</protein>
<dbReference type="InterPro" id="IPR025724">
    <property type="entry name" value="GAG-pre-integrase_dom"/>
</dbReference>
<dbReference type="Proteomes" id="UP001172457">
    <property type="component" value="Chromosome 6"/>
</dbReference>
<dbReference type="InterPro" id="IPR039537">
    <property type="entry name" value="Retrotran_Ty1/copia-like"/>
</dbReference>
<dbReference type="Gene3D" id="3.30.420.10">
    <property type="entry name" value="Ribonuclease H-like superfamily/Ribonuclease H"/>
    <property type="match status" value="1"/>
</dbReference>
<dbReference type="PANTHER" id="PTHR42648:SF32">
    <property type="entry name" value="RIBONUCLEASE H-LIKE DOMAIN, GAG-PRE-INTEGRASE DOMAIN PROTEIN-RELATED"/>
    <property type="match status" value="1"/>
</dbReference>
<dbReference type="SUPFAM" id="SSF53098">
    <property type="entry name" value="Ribonuclease H-like"/>
    <property type="match status" value="1"/>
</dbReference>
<dbReference type="InterPro" id="IPR043502">
    <property type="entry name" value="DNA/RNA_pol_sf"/>
</dbReference>
<proteinExistence type="predicted"/>
<evidence type="ECO:0000256" key="3">
    <source>
        <dbReference type="SAM" id="MobiDB-lite"/>
    </source>
</evidence>
<evidence type="ECO:0000259" key="4">
    <source>
        <dbReference type="PROSITE" id="PS50994"/>
    </source>
</evidence>